<dbReference type="OrthoDB" id="2384430at2759"/>
<reference evidence="1" key="1">
    <citation type="submission" date="2021-06" db="EMBL/GenBank/DDBJ databases">
        <authorList>
            <person name="Kallberg Y."/>
            <person name="Tangrot J."/>
            <person name="Rosling A."/>
        </authorList>
    </citation>
    <scope>NUCLEOTIDE SEQUENCE</scope>
    <source>
        <strain evidence="1">FL966</strain>
    </source>
</reference>
<dbReference type="Gene3D" id="1.25.40.10">
    <property type="entry name" value="Tetratricopeptide repeat domain"/>
    <property type="match status" value="1"/>
</dbReference>
<sequence length="143" mass="15815">MESSNSAELLNYSTDLHNKKSKELMLISSIIKVLSENNENSIVNDQNNLLPLTCFLSTLNTLNIVEPISISLINATATGSSSGKYYIGQCYDHSYDVIKRLSHSFNWYLKSAEEGNASGQNAVGYCTKYGEGTLLDEEKGNYL</sequence>
<dbReference type="Proteomes" id="UP000789759">
    <property type="component" value="Unassembled WGS sequence"/>
</dbReference>
<protein>
    <submittedName>
        <fullName evidence="1">3689_t:CDS:1</fullName>
    </submittedName>
</protein>
<feature type="non-terminal residue" evidence="1">
    <location>
        <position position="1"/>
    </location>
</feature>
<organism evidence="1 2">
    <name type="scientific">Cetraspora pellucida</name>
    <dbReference type="NCBI Taxonomy" id="1433469"/>
    <lineage>
        <taxon>Eukaryota</taxon>
        <taxon>Fungi</taxon>
        <taxon>Fungi incertae sedis</taxon>
        <taxon>Mucoromycota</taxon>
        <taxon>Glomeromycotina</taxon>
        <taxon>Glomeromycetes</taxon>
        <taxon>Diversisporales</taxon>
        <taxon>Gigasporaceae</taxon>
        <taxon>Cetraspora</taxon>
    </lineage>
</organism>
<keyword evidence="2" id="KW-1185">Reference proteome</keyword>
<accession>A0A9N9JFQ1</accession>
<dbReference type="SUPFAM" id="SSF81901">
    <property type="entry name" value="HCP-like"/>
    <property type="match status" value="1"/>
</dbReference>
<dbReference type="InterPro" id="IPR011990">
    <property type="entry name" value="TPR-like_helical_dom_sf"/>
</dbReference>
<evidence type="ECO:0000313" key="1">
    <source>
        <dbReference type="EMBL" id="CAG8778499.1"/>
    </source>
</evidence>
<comment type="caution">
    <text evidence="1">The sequence shown here is derived from an EMBL/GenBank/DDBJ whole genome shotgun (WGS) entry which is preliminary data.</text>
</comment>
<gene>
    <name evidence="1" type="ORF">CPELLU_LOCUS16254</name>
</gene>
<proteinExistence type="predicted"/>
<evidence type="ECO:0000313" key="2">
    <source>
        <dbReference type="Proteomes" id="UP000789759"/>
    </source>
</evidence>
<name>A0A9N9JFQ1_9GLOM</name>
<dbReference type="EMBL" id="CAJVQA010023449">
    <property type="protein sequence ID" value="CAG8778499.1"/>
    <property type="molecule type" value="Genomic_DNA"/>
</dbReference>
<dbReference type="AlphaFoldDB" id="A0A9N9JFQ1"/>